<comment type="subunit">
    <text evidence="9">Forms a complex with SecF. Part of the essential Sec protein translocation apparatus which comprises SecA, SecYEG and auxiliary proteins SecDF. Other proteins may also be involved.</text>
</comment>
<dbReference type="HAMAP" id="MF_01463_B">
    <property type="entry name" value="SecD_B"/>
    <property type="match status" value="1"/>
</dbReference>
<keyword evidence="8 9" id="KW-0472">Membrane</keyword>
<dbReference type="InterPro" id="IPR022646">
    <property type="entry name" value="SecD/SecF_CS"/>
</dbReference>
<comment type="caution">
    <text evidence="9">Lacks conserved residue(s) required for the propagation of feature annotation.</text>
</comment>
<dbReference type="InterPro" id="IPR055344">
    <property type="entry name" value="SecD_SecF_C_bact"/>
</dbReference>
<dbReference type="Proteomes" id="UP000779900">
    <property type="component" value="Unassembled WGS sequence"/>
</dbReference>
<dbReference type="Gene3D" id="3.30.70.3220">
    <property type="match status" value="1"/>
</dbReference>
<evidence type="ECO:0000256" key="2">
    <source>
        <dbReference type="ARBA" id="ARBA00022448"/>
    </source>
</evidence>
<accession>A0A937XFE7</accession>
<keyword evidence="5 9" id="KW-0653">Protein transport</keyword>
<name>A0A937XFE7_UNCW3</name>
<evidence type="ECO:0000256" key="1">
    <source>
        <dbReference type="ARBA" id="ARBA00004651"/>
    </source>
</evidence>
<sequence>MKGIRVKFIGLLVVVALSIWALYPTYRLYSAIPKQEKALNERLARATNKDDSGRVALEIAELQNVKASVHKRSLNLGLDIVGGMHLTLEVDKSKLSAEDAKDAGDRALEVIRNRVDEFGVFEPVIQKVGRDRILVQLPGVDRERAKNLIGQTAQLKFQLVQEERATYDALKVVDEKTKAGSGADTGKAAKAEAAPAVKADTSVLQAMLDTTGKDTGLAAAGEIEEGALLSYVRTTGGDFSVDERDYAEFKMLLERARPYWPEGYEFLFGPSEPVEGSPVRRLYMLKAEPEMLGSAIKDARPAPYQGSEPGLSNTWIVNLSLGRKDAGVFAQVTGRNIGRRLAIVLDNVVKSAPVIQSRIPDGNAMITTNDVNPDESRDLAIVLRSGALPAPVRIVEERSVGASLGSDSIRRGILAAVVGSLAVVLFMIIYYSVGGVLAVIALALNIFFLLAVLAGLRATLTLPGLAGIALTIGMAVDANVLVFERIREEMRAGKTNLAAVDTGYARAFVTIIDSNATTIITAIALYFVGTGAIRGFAITLTAGLIINVLTAVFVTRWIFDWWLSRFHVNKLRV</sequence>
<dbReference type="GO" id="GO:0005886">
    <property type="term" value="C:plasma membrane"/>
    <property type="evidence" value="ECO:0007669"/>
    <property type="project" value="UniProtKB-SubCell"/>
</dbReference>
<dbReference type="AlphaFoldDB" id="A0A937XFE7"/>
<proteinExistence type="inferred from homology"/>
<feature type="domain" description="Protein export membrane protein SecD/SecF C-terminal" evidence="10">
    <location>
        <begin position="394"/>
        <end position="563"/>
    </location>
</feature>
<evidence type="ECO:0000313" key="13">
    <source>
        <dbReference type="EMBL" id="MBM3330608.1"/>
    </source>
</evidence>
<dbReference type="PRINTS" id="PR00702">
    <property type="entry name" value="ACRIFLAVINRP"/>
</dbReference>
<keyword evidence="2 9" id="KW-0813">Transport</keyword>
<dbReference type="Pfam" id="PF22599">
    <property type="entry name" value="SecDF_P1_head"/>
    <property type="match status" value="1"/>
</dbReference>
<comment type="caution">
    <text evidence="13">The sequence shown here is derived from an EMBL/GenBank/DDBJ whole genome shotgun (WGS) entry which is preliminary data.</text>
</comment>
<dbReference type="GO" id="GO:0006605">
    <property type="term" value="P:protein targeting"/>
    <property type="evidence" value="ECO:0007669"/>
    <property type="project" value="UniProtKB-UniRule"/>
</dbReference>
<dbReference type="GO" id="GO:0015450">
    <property type="term" value="F:protein-transporting ATPase activity"/>
    <property type="evidence" value="ECO:0007669"/>
    <property type="project" value="InterPro"/>
</dbReference>
<dbReference type="Gene3D" id="3.30.1360.200">
    <property type="match status" value="1"/>
</dbReference>
<keyword evidence="6 9" id="KW-1133">Transmembrane helix</keyword>
<dbReference type="InterPro" id="IPR022813">
    <property type="entry name" value="SecD/SecF_arch_bac"/>
</dbReference>
<evidence type="ECO:0000256" key="8">
    <source>
        <dbReference type="ARBA" id="ARBA00023136"/>
    </source>
</evidence>
<dbReference type="FunFam" id="1.20.1640.10:FF:000004">
    <property type="entry name" value="Protein translocase subunit SecD"/>
    <property type="match status" value="1"/>
</dbReference>
<comment type="function">
    <text evidence="9">Part of the Sec protein translocase complex. Interacts with the SecYEG preprotein conducting channel. SecDF uses the proton motive force (PMF) to complete protein translocation after the ATP-dependent function of SecA.</text>
</comment>
<reference evidence="13" key="1">
    <citation type="submission" date="2019-03" db="EMBL/GenBank/DDBJ databases">
        <title>Lake Tanganyika Metagenome-Assembled Genomes (MAGs).</title>
        <authorList>
            <person name="Tran P."/>
        </authorList>
    </citation>
    <scope>NUCLEOTIDE SEQUENCE</scope>
    <source>
        <strain evidence="13">K_DeepCast_150m_m2_040</strain>
    </source>
</reference>
<evidence type="ECO:0000256" key="3">
    <source>
        <dbReference type="ARBA" id="ARBA00022475"/>
    </source>
</evidence>
<comment type="subcellular location">
    <subcellularLocation>
        <location evidence="1 9">Cell membrane</location>
        <topology evidence="1 9">Multi-pass membrane protein</topology>
    </subcellularLocation>
</comment>
<dbReference type="Pfam" id="PF07549">
    <property type="entry name" value="Sec_GG"/>
    <property type="match status" value="1"/>
</dbReference>
<feature type="transmembrane region" description="Helical" evidence="9">
    <location>
        <begin position="436"/>
        <end position="456"/>
    </location>
</feature>
<keyword evidence="3 9" id="KW-1003">Cell membrane</keyword>
<dbReference type="InterPro" id="IPR054384">
    <property type="entry name" value="SecDF_P1_head"/>
</dbReference>
<evidence type="ECO:0000256" key="9">
    <source>
        <dbReference type="HAMAP-Rule" id="MF_01463"/>
    </source>
</evidence>
<feature type="transmembrane region" description="Helical" evidence="9">
    <location>
        <begin position="462"/>
        <end position="483"/>
    </location>
</feature>
<dbReference type="GO" id="GO:0043952">
    <property type="term" value="P:protein transport by the Sec complex"/>
    <property type="evidence" value="ECO:0007669"/>
    <property type="project" value="UniProtKB-UniRule"/>
</dbReference>
<evidence type="ECO:0000256" key="5">
    <source>
        <dbReference type="ARBA" id="ARBA00022927"/>
    </source>
</evidence>
<comment type="similarity">
    <text evidence="9">Belongs to the SecD/SecF family. SecD subfamily.</text>
</comment>
<dbReference type="InterPro" id="IPR048634">
    <property type="entry name" value="SecD_SecF_C"/>
</dbReference>
<dbReference type="NCBIfam" id="TIGR00916">
    <property type="entry name" value="2A0604s01"/>
    <property type="match status" value="1"/>
</dbReference>
<keyword evidence="7 9" id="KW-0811">Translocation</keyword>
<protein>
    <recommendedName>
        <fullName evidence="9">Protein translocase subunit SecD</fullName>
    </recommendedName>
</protein>
<dbReference type="InterPro" id="IPR001036">
    <property type="entry name" value="Acrflvin-R"/>
</dbReference>
<dbReference type="InterPro" id="IPR048631">
    <property type="entry name" value="SecD_1st"/>
</dbReference>
<dbReference type="SUPFAM" id="SSF82866">
    <property type="entry name" value="Multidrug efflux transporter AcrB transmembrane domain"/>
    <property type="match status" value="1"/>
</dbReference>
<evidence type="ECO:0000256" key="7">
    <source>
        <dbReference type="ARBA" id="ARBA00023010"/>
    </source>
</evidence>
<dbReference type="InterPro" id="IPR005791">
    <property type="entry name" value="SecD"/>
</dbReference>
<dbReference type="GO" id="GO:0065002">
    <property type="term" value="P:intracellular protein transmembrane transport"/>
    <property type="evidence" value="ECO:0007669"/>
    <property type="project" value="UniProtKB-UniRule"/>
</dbReference>
<feature type="transmembrane region" description="Helical" evidence="9">
    <location>
        <begin position="412"/>
        <end position="431"/>
    </location>
</feature>
<feature type="transmembrane region" description="Helical" evidence="9">
    <location>
        <begin position="504"/>
        <end position="529"/>
    </location>
</feature>
<dbReference type="EMBL" id="VGIR01000007">
    <property type="protein sequence ID" value="MBM3330608.1"/>
    <property type="molecule type" value="Genomic_DNA"/>
</dbReference>
<dbReference type="Pfam" id="PF02355">
    <property type="entry name" value="SecD_SecF_C"/>
    <property type="match status" value="1"/>
</dbReference>
<evidence type="ECO:0000256" key="4">
    <source>
        <dbReference type="ARBA" id="ARBA00022692"/>
    </source>
</evidence>
<dbReference type="PANTHER" id="PTHR30081">
    <property type="entry name" value="PROTEIN-EXPORT MEMBRANE PROTEIN SEC"/>
    <property type="match status" value="1"/>
</dbReference>
<keyword evidence="4 9" id="KW-0812">Transmembrane</keyword>
<feature type="domain" description="Protein translocase subunit SecDF P1" evidence="11">
    <location>
        <begin position="105"/>
        <end position="161"/>
    </location>
</feature>
<dbReference type="Gene3D" id="1.20.1640.10">
    <property type="entry name" value="Multidrug efflux transporter AcrB transmembrane domain"/>
    <property type="match status" value="1"/>
</dbReference>
<dbReference type="NCBIfam" id="TIGR01129">
    <property type="entry name" value="secD"/>
    <property type="match status" value="1"/>
</dbReference>
<dbReference type="PANTHER" id="PTHR30081:SF1">
    <property type="entry name" value="PROTEIN TRANSLOCASE SUBUNIT SECD"/>
    <property type="match status" value="1"/>
</dbReference>
<evidence type="ECO:0000313" key="14">
    <source>
        <dbReference type="Proteomes" id="UP000779900"/>
    </source>
</evidence>
<dbReference type="Pfam" id="PF21760">
    <property type="entry name" value="SecD_1st"/>
    <property type="match status" value="1"/>
</dbReference>
<feature type="domain" description="SecDF P1 head subdomain" evidence="12">
    <location>
        <begin position="281"/>
        <end position="390"/>
    </location>
</feature>
<evidence type="ECO:0000259" key="10">
    <source>
        <dbReference type="Pfam" id="PF02355"/>
    </source>
</evidence>
<evidence type="ECO:0000259" key="11">
    <source>
        <dbReference type="Pfam" id="PF21760"/>
    </source>
</evidence>
<evidence type="ECO:0000256" key="6">
    <source>
        <dbReference type="ARBA" id="ARBA00022989"/>
    </source>
</evidence>
<feature type="transmembrane region" description="Helical" evidence="9">
    <location>
        <begin position="535"/>
        <end position="559"/>
    </location>
</feature>
<evidence type="ECO:0000259" key="12">
    <source>
        <dbReference type="Pfam" id="PF22599"/>
    </source>
</evidence>
<organism evidence="13 14">
    <name type="scientific">candidate division WOR-3 bacterium</name>
    <dbReference type="NCBI Taxonomy" id="2052148"/>
    <lineage>
        <taxon>Bacteria</taxon>
        <taxon>Bacteria division WOR-3</taxon>
    </lineage>
</organism>
<gene>
    <name evidence="9 13" type="primary">secD</name>
    <name evidence="13" type="ORF">FJY68_01995</name>
</gene>